<keyword evidence="1" id="KW-0614">Plasmid</keyword>
<name>A0AAU9DDI4_9FUSO</name>
<evidence type="ECO:0000313" key="2">
    <source>
        <dbReference type="Proteomes" id="UP001321582"/>
    </source>
</evidence>
<dbReference type="Proteomes" id="UP001321582">
    <property type="component" value="Plasmid pHIC"/>
</dbReference>
<evidence type="ECO:0000313" key="1">
    <source>
        <dbReference type="EMBL" id="BDU51576.1"/>
    </source>
</evidence>
<accession>A0AAU9DDI4</accession>
<keyword evidence="2" id="KW-1185">Reference proteome</keyword>
<gene>
    <name evidence="1" type="ORF">HLVA_21450</name>
</gene>
<geneLocation type="plasmid" evidence="1 2">
    <name>pHIC</name>
</geneLocation>
<dbReference type="KEGG" id="haby:HLVA_21450"/>
<dbReference type="AlphaFoldDB" id="A0AAU9DDI4"/>
<organism evidence="1 2">
    <name type="scientific">Haliovirga abyssi</name>
    <dbReference type="NCBI Taxonomy" id="2996794"/>
    <lineage>
        <taxon>Bacteria</taxon>
        <taxon>Fusobacteriati</taxon>
        <taxon>Fusobacteriota</taxon>
        <taxon>Fusobacteriia</taxon>
        <taxon>Fusobacteriales</taxon>
        <taxon>Haliovirgaceae</taxon>
        <taxon>Haliovirga</taxon>
    </lineage>
</organism>
<reference evidence="1 2" key="1">
    <citation type="submission" date="2022-11" db="EMBL/GenBank/DDBJ databases">
        <title>Haliovirga abyssi gen. nov., sp. nov., a mesophilic fermentative bacterium isolated from the Iheya North hydrothermal field and the proposal of Haliovirgaceae fam. nov.</title>
        <authorList>
            <person name="Miyazaki U."/>
            <person name="Tame A."/>
            <person name="Miyazaki J."/>
            <person name="Takai K."/>
            <person name="Sawayama S."/>
            <person name="Kitajima M."/>
            <person name="Okamoto A."/>
            <person name="Nakagawa S."/>
        </authorList>
    </citation>
    <scope>NUCLEOTIDE SEQUENCE [LARGE SCALE GENOMIC DNA]</scope>
    <source>
        <strain evidence="1 2">IC12</strain>
        <plasmid evidence="1 2">pHIC</plasmid>
    </source>
</reference>
<dbReference type="EMBL" id="AP027060">
    <property type="protein sequence ID" value="BDU51576.1"/>
    <property type="molecule type" value="Genomic_DNA"/>
</dbReference>
<protein>
    <submittedName>
        <fullName evidence="1">Uncharacterized protein</fullName>
    </submittedName>
</protein>
<proteinExistence type="predicted"/>
<sequence length="51" mass="6186">MDLKNKGYTKYKKIGLTFISGIIEYKIRKSTLFLKASFMKKRIIWIYKCLY</sequence>